<evidence type="ECO:0000256" key="1">
    <source>
        <dbReference type="SAM" id="MobiDB-lite"/>
    </source>
</evidence>
<proteinExistence type="predicted"/>
<evidence type="ECO:0000313" key="2">
    <source>
        <dbReference type="EMBL" id="CAD7696455.1"/>
    </source>
</evidence>
<dbReference type="AlphaFoldDB" id="A0A8S1INE4"/>
<keyword evidence="3" id="KW-1185">Reference proteome</keyword>
<dbReference type="EMBL" id="CAJHUC010000480">
    <property type="protein sequence ID" value="CAD7696455.1"/>
    <property type="molecule type" value="Genomic_DNA"/>
</dbReference>
<dbReference type="OrthoDB" id="270624at2759"/>
<dbReference type="InterPro" id="IPR044285">
    <property type="entry name" value="PWP1"/>
</dbReference>
<dbReference type="Proteomes" id="UP000708148">
    <property type="component" value="Unassembled WGS sequence"/>
</dbReference>
<gene>
    <name evidence="2" type="ORF">OSTQU699_LOCUS1816</name>
</gene>
<feature type="region of interest" description="Disordered" evidence="1">
    <location>
        <begin position="17"/>
        <end position="69"/>
    </location>
</feature>
<dbReference type="GO" id="GO:0006364">
    <property type="term" value="P:rRNA processing"/>
    <property type="evidence" value="ECO:0007669"/>
    <property type="project" value="InterPro"/>
</dbReference>
<protein>
    <submittedName>
        <fullName evidence="2">Uncharacterized protein</fullName>
    </submittedName>
</protein>
<reference evidence="2" key="1">
    <citation type="submission" date="2020-12" db="EMBL/GenBank/DDBJ databases">
        <authorList>
            <person name="Iha C."/>
        </authorList>
    </citation>
    <scope>NUCLEOTIDE SEQUENCE</scope>
</reference>
<dbReference type="GO" id="GO:0005634">
    <property type="term" value="C:nucleus"/>
    <property type="evidence" value="ECO:0007669"/>
    <property type="project" value="TreeGrafter"/>
</dbReference>
<dbReference type="PANTHER" id="PTHR14091">
    <property type="entry name" value="PERIODIC TRYPTOPHAN PROTEIN 1"/>
    <property type="match status" value="1"/>
</dbReference>
<name>A0A8S1INE4_9CHLO</name>
<dbReference type="PANTHER" id="PTHR14091:SF0">
    <property type="entry name" value="PERIODIC TRYPTOPHAN PROTEIN 1 HOMOLOG"/>
    <property type="match status" value="1"/>
</dbReference>
<organism evidence="2 3">
    <name type="scientific">Ostreobium quekettii</name>
    <dbReference type="NCBI Taxonomy" id="121088"/>
    <lineage>
        <taxon>Eukaryota</taxon>
        <taxon>Viridiplantae</taxon>
        <taxon>Chlorophyta</taxon>
        <taxon>core chlorophytes</taxon>
        <taxon>Ulvophyceae</taxon>
        <taxon>TCBD clade</taxon>
        <taxon>Bryopsidales</taxon>
        <taxon>Ostreobineae</taxon>
        <taxon>Ostreobiaceae</taxon>
        <taxon>Ostreobium</taxon>
    </lineage>
</organism>
<comment type="caution">
    <text evidence="2">The sequence shown here is derived from an EMBL/GenBank/DDBJ whole genome shotgun (WGS) entry which is preliminary data.</text>
</comment>
<accession>A0A8S1INE4</accession>
<feature type="compositionally biased region" description="Basic and acidic residues" evidence="1">
    <location>
        <begin position="57"/>
        <end position="69"/>
    </location>
</feature>
<evidence type="ECO:0000313" key="3">
    <source>
        <dbReference type="Proteomes" id="UP000708148"/>
    </source>
</evidence>
<sequence length="265" mass="28173">MISCLGWIPKATMMAVPAVAGPPPGEGDRISRPPRGGASSGDSSGDDEPADASDGMAVEREGGEGRDAELARAMAVAAEMGAKSAAAMEKDDVEGRGVGGGEGDPLAELDMDHYDSSGDEEPVVARIMRSRQGGEMAPDEDPYMEFGDASDEEDSDADDWAFRPGDLVIPATKVEEEIYSLELWVYEEADDDDAGNLYVHHDLMLPAFPLSLAWMDVKPNMGGEDKANIVAVGSMEPGIELWDIDVVDSVEPVATLDVEGKKRKK</sequence>